<accession>A0A1I0L6W9</accession>
<dbReference type="Proteomes" id="UP000199361">
    <property type="component" value="Unassembled WGS sequence"/>
</dbReference>
<name>A0A1I0L6W9_9ACTN</name>
<feature type="region of interest" description="Disordered" evidence="1">
    <location>
        <begin position="335"/>
        <end position="368"/>
    </location>
</feature>
<dbReference type="EMBL" id="FOHX01000012">
    <property type="protein sequence ID" value="SEU35293.1"/>
    <property type="molecule type" value="Genomic_DNA"/>
</dbReference>
<evidence type="ECO:0000313" key="3">
    <source>
        <dbReference type="EMBL" id="SEU35293.1"/>
    </source>
</evidence>
<evidence type="ECO:0000313" key="4">
    <source>
        <dbReference type="Proteomes" id="UP000199361"/>
    </source>
</evidence>
<dbReference type="Pfam" id="PF09250">
    <property type="entry name" value="Prim-Pol"/>
    <property type="match status" value="1"/>
</dbReference>
<dbReference type="SMART" id="SM00943">
    <property type="entry name" value="Prim-Pol"/>
    <property type="match status" value="1"/>
</dbReference>
<dbReference type="InterPro" id="IPR015330">
    <property type="entry name" value="DNA_primase/pol_bifunc_N"/>
</dbReference>
<dbReference type="STRING" id="568860.SAMN05421811_112228"/>
<reference evidence="3 4" key="1">
    <citation type="submission" date="2016-10" db="EMBL/GenBank/DDBJ databases">
        <authorList>
            <person name="de Groot N.N."/>
        </authorList>
    </citation>
    <scope>NUCLEOTIDE SEQUENCE [LARGE SCALE GENOMIC DNA]</scope>
    <source>
        <strain evidence="3 4">CGMCC 4.5598</strain>
    </source>
</reference>
<dbReference type="SUPFAM" id="SSF56747">
    <property type="entry name" value="Prim-pol domain"/>
    <property type="match status" value="1"/>
</dbReference>
<protein>
    <submittedName>
        <fullName evidence="3">Bifunctional DNA primase/polymerase, N-terminal</fullName>
    </submittedName>
</protein>
<organism evidence="3 4">
    <name type="scientific">Nonomuraea wenchangensis</name>
    <dbReference type="NCBI Taxonomy" id="568860"/>
    <lineage>
        <taxon>Bacteria</taxon>
        <taxon>Bacillati</taxon>
        <taxon>Actinomycetota</taxon>
        <taxon>Actinomycetes</taxon>
        <taxon>Streptosporangiales</taxon>
        <taxon>Streptosporangiaceae</taxon>
        <taxon>Nonomuraea</taxon>
    </lineage>
</organism>
<dbReference type="RefSeq" id="WP_218156009.1">
    <property type="nucleotide sequence ID" value="NZ_FOHX01000012.1"/>
</dbReference>
<evidence type="ECO:0000259" key="2">
    <source>
        <dbReference type="SMART" id="SM00943"/>
    </source>
</evidence>
<dbReference type="AlphaFoldDB" id="A0A1I0L6W9"/>
<evidence type="ECO:0000256" key="1">
    <source>
        <dbReference type="SAM" id="MobiDB-lite"/>
    </source>
</evidence>
<keyword evidence="4" id="KW-1185">Reference proteome</keyword>
<feature type="domain" description="DNA primase/polymerase bifunctional N-terminal" evidence="2">
    <location>
        <begin position="24"/>
        <end position="237"/>
    </location>
</feature>
<feature type="compositionally biased region" description="Basic and acidic residues" evidence="1">
    <location>
        <begin position="335"/>
        <end position="348"/>
    </location>
</feature>
<sequence>MTLHAPLDDVTPSPPQLSRPIDIARWCAAQGWPVHPLAAGRKTPARNCPACQAAGHDPAGCACLRQGRWCHGFHAATVDPELIDSWWGAHPAFGVGVACGPARLVVIDVDAHPTPVPDRNRLLPGIPIDPRVDLAGLATGFDTLALLAALRRAADPAADASTLRVRTPSGGLHIWYRAEPGQTFLCSTGSSSSRALAWQVDVRAHGGYIIAPGTRTQDGAYTVVGECRVPAPLPRWLAQELSRTGHVPVPAARPPQQTHPIPPRARQAVVGAGGRDGKAERLLHRLLADIEACASVPQGAGFTAKLNRAAYTAGGLVAGGYLSVHDAETMLTEAAHHARPGQEGRSDKIISSGLTRGSTRPLYLQERS</sequence>
<proteinExistence type="predicted"/>
<dbReference type="CDD" id="cd04859">
    <property type="entry name" value="Prim_Pol"/>
    <property type="match status" value="1"/>
</dbReference>
<gene>
    <name evidence="3" type="ORF">SAMN05421811_112228</name>
</gene>